<feature type="transmembrane region" description="Helical" evidence="2">
    <location>
        <begin position="15"/>
        <end position="41"/>
    </location>
</feature>
<proteinExistence type="predicted"/>
<accession>A0A238Y505</accession>
<keyword evidence="2" id="KW-0472">Membrane</keyword>
<keyword evidence="2" id="KW-0812">Transmembrane</keyword>
<keyword evidence="4" id="KW-1185">Reference proteome</keyword>
<gene>
    <name evidence="3" type="ORF">SAMN06264365_104278</name>
</gene>
<name>A0A238Y505_9ACTN</name>
<dbReference type="EMBL" id="FZNR01000004">
    <property type="protein sequence ID" value="SNR66356.1"/>
    <property type="molecule type" value="Genomic_DNA"/>
</dbReference>
<protein>
    <submittedName>
        <fullName evidence="3">Uncharacterized protein</fullName>
    </submittedName>
</protein>
<evidence type="ECO:0000256" key="2">
    <source>
        <dbReference type="SAM" id="Phobius"/>
    </source>
</evidence>
<sequence>MDPPVAPSLYVDRVVTVATIGLCLSALLVGGAAIFVLLHLGNHRELRTLRRVRPVPIASWGRGRVAVEARTEFGPAGRQTGPVSGADCAWYHVRLLREPSRRSSDDSHDVLLDITAPGRPAITDSSGRVPVDPGRLEQPLHSDPAATESTRIVYRRSDPVPLPAVVPPDIVEGLRRSETLELTEVRLPRGVEVFALGRATADGLVPSYFTTRTRAEAIAARIDDLGLGRRLIVGFGLFGVLLAGGSLLLLRILS</sequence>
<keyword evidence="2" id="KW-1133">Transmembrane helix</keyword>
<reference evidence="3 4" key="1">
    <citation type="submission" date="2017-06" db="EMBL/GenBank/DDBJ databases">
        <authorList>
            <person name="Kim H.J."/>
            <person name="Triplett B.A."/>
        </authorList>
    </citation>
    <scope>NUCLEOTIDE SEQUENCE [LARGE SCALE GENOMIC DNA]</scope>
    <source>
        <strain evidence="3 4">DSM 43151</strain>
    </source>
</reference>
<organism evidence="3 4">
    <name type="scientific">Actinoplanes regularis</name>
    <dbReference type="NCBI Taxonomy" id="52697"/>
    <lineage>
        <taxon>Bacteria</taxon>
        <taxon>Bacillati</taxon>
        <taxon>Actinomycetota</taxon>
        <taxon>Actinomycetes</taxon>
        <taxon>Micromonosporales</taxon>
        <taxon>Micromonosporaceae</taxon>
        <taxon>Actinoplanes</taxon>
    </lineage>
</organism>
<evidence type="ECO:0000313" key="3">
    <source>
        <dbReference type="EMBL" id="SNR66356.1"/>
    </source>
</evidence>
<evidence type="ECO:0000313" key="4">
    <source>
        <dbReference type="Proteomes" id="UP000198415"/>
    </source>
</evidence>
<feature type="region of interest" description="Disordered" evidence="1">
    <location>
        <begin position="119"/>
        <end position="142"/>
    </location>
</feature>
<evidence type="ECO:0000256" key="1">
    <source>
        <dbReference type="SAM" id="MobiDB-lite"/>
    </source>
</evidence>
<dbReference type="AlphaFoldDB" id="A0A238Y505"/>
<feature type="transmembrane region" description="Helical" evidence="2">
    <location>
        <begin position="231"/>
        <end position="253"/>
    </location>
</feature>
<dbReference type="Proteomes" id="UP000198415">
    <property type="component" value="Unassembled WGS sequence"/>
</dbReference>